<keyword evidence="2" id="KW-0812">Transmembrane</keyword>
<dbReference type="eggNOG" id="ENOG50314GJ">
    <property type="taxonomic scope" value="Bacteria"/>
</dbReference>
<organism evidence="3">
    <name type="scientific">Phascolarctobacterium faecium</name>
    <dbReference type="NCBI Taxonomy" id="33025"/>
    <lineage>
        <taxon>Bacteria</taxon>
        <taxon>Bacillati</taxon>
        <taxon>Bacillota</taxon>
        <taxon>Negativicutes</taxon>
        <taxon>Acidaminococcales</taxon>
        <taxon>Acidaminococcaceae</taxon>
        <taxon>Phascolarctobacterium</taxon>
    </lineage>
</organism>
<dbReference type="RefSeq" id="WP_021719055.1">
    <property type="nucleotide sequence ID" value="NZ_FR885247.1"/>
</dbReference>
<evidence type="ECO:0008006" key="4">
    <source>
        <dbReference type="Google" id="ProtNLM"/>
    </source>
</evidence>
<proteinExistence type="predicted"/>
<keyword evidence="2" id="KW-1133">Transmembrane helix</keyword>
<dbReference type="HOGENOM" id="CLU_751944_0_0_9"/>
<dbReference type="EMBL" id="CBDS010000005">
    <property type="protein sequence ID" value="CDB44936.1"/>
    <property type="molecule type" value="Genomic_DNA"/>
</dbReference>
<dbReference type="STRING" id="1262914.BN533_02156"/>
<evidence type="ECO:0000313" key="3">
    <source>
        <dbReference type="EMBL" id="CDB44936.1"/>
    </source>
</evidence>
<name>R6IHY0_9FIRM</name>
<keyword evidence="2" id="KW-0472">Membrane</keyword>
<reference evidence="3" key="1">
    <citation type="submission" date="2012-11" db="EMBL/GenBank/DDBJ databases">
        <title>Dependencies among metagenomic species, viruses, plasmids and units of genetic variation.</title>
        <authorList>
            <person name="Nielsen H.B."/>
            <person name="Almeida M."/>
            <person name="Juncker A.S."/>
            <person name="Rasmussen S."/>
            <person name="Li J."/>
            <person name="Sunagawa S."/>
            <person name="Plichta D."/>
            <person name="Gautier L."/>
            <person name="Le Chatelier E."/>
            <person name="Peletier E."/>
            <person name="Bonde I."/>
            <person name="Nielsen T."/>
            <person name="Manichanh C."/>
            <person name="Arumugam M."/>
            <person name="Batto J."/>
            <person name="Santos M.B.Q.D."/>
            <person name="Blom N."/>
            <person name="Borruel N."/>
            <person name="Burgdorf K.S."/>
            <person name="Boumezbeur F."/>
            <person name="Casellas F."/>
            <person name="Dore J."/>
            <person name="Guarner F."/>
            <person name="Hansen T."/>
            <person name="Hildebrand F."/>
            <person name="Kaas R.S."/>
            <person name="Kennedy S."/>
            <person name="Kristiansen K."/>
            <person name="Kultima J.R."/>
            <person name="Leonard P."/>
            <person name="Levenez F."/>
            <person name="Lund O."/>
            <person name="Moumen B."/>
            <person name="Le Paslier D."/>
            <person name="Pons N."/>
            <person name="Pedersen O."/>
            <person name="Prifti E."/>
            <person name="Qin J."/>
            <person name="Raes J."/>
            <person name="Tap J."/>
            <person name="Tims S."/>
            <person name="Ussery D.W."/>
            <person name="Yamada T."/>
            <person name="MetaHit consortium"/>
            <person name="Renault P."/>
            <person name="Sicheritz-Ponten T."/>
            <person name="Bork P."/>
            <person name="Wang J."/>
            <person name="Brunak S."/>
            <person name="Ehrlich S.D."/>
        </authorList>
    </citation>
    <scope>NUCLEOTIDE SEQUENCE [LARGE SCALE GENOMIC DNA]</scope>
</reference>
<sequence length="368" mass="41558">MAKYLGGSTPYKNFVIKQKDDDFFLTFSTGTFTKKTISIRDTIITAEIITKENQRKFLSSTGWGFLGLVMGGGLAALASGFIGGKKARIVVACELNNGWRCALELTQKEYEALIILVPKKQNDSEILNNLRQLQELQALGIITVEEFEAKRQKLIKDLIPQQSTIENTCKKNKELLTSNEVPPKNILVPNTNFQRKINLMEQSEKVSKYSGCGRLGCLTIIIFFILLISLNNSNHSVTTQPLSQPTDIQNNITPNTTTVSTPPKTTQEQLKMPKFEAIDTKMGANLISIAAYYNDRNKENIILAARCWFRQKGNKNVFVYFVNDPTYRIDRRREETEKVLAFYESVNGGSVLYFLNPDGTPYETIHID</sequence>
<evidence type="ECO:0000256" key="1">
    <source>
        <dbReference type="SAM" id="MobiDB-lite"/>
    </source>
</evidence>
<accession>R6IHY0</accession>
<gene>
    <name evidence="3" type="ORF">BN533_02156</name>
</gene>
<evidence type="ECO:0000256" key="2">
    <source>
        <dbReference type="SAM" id="Phobius"/>
    </source>
</evidence>
<feature type="region of interest" description="Disordered" evidence="1">
    <location>
        <begin position="241"/>
        <end position="265"/>
    </location>
</feature>
<protein>
    <recommendedName>
        <fullName evidence="4">SHOCT domain-containing protein</fullName>
    </recommendedName>
</protein>
<dbReference type="AlphaFoldDB" id="R6IHY0"/>
<feature type="transmembrane region" description="Helical" evidence="2">
    <location>
        <begin position="212"/>
        <end position="230"/>
    </location>
</feature>
<feature type="compositionally biased region" description="Low complexity" evidence="1">
    <location>
        <begin position="250"/>
        <end position="265"/>
    </location>
</feature>
<comment type="caution">
    <text evidence="3">The sequence shown here is derived from an EMBL/GenBank/DDBJ whole genome shotgun (WGS) entry which is preliminary data.</text>
</comment>
<feature type="transmembrane region" description="Helical" evidence="2">
    <location>
        <begin position="63"/>
        <end position="82"/>
    </location>
</feature>